<dbReference type="GO" id="GO:0016491">
    <property type="term" value="F:oxidoreductase activity"/>
    <property type="evidence" value="ECO:0007669"/>
    <property type="project" value="InterPro"/>
</dbReference>
<name>X1EMG6_9ZZZZ</name>
<dbReference type="SUPFAM" id="SSF55469">
    <property type="entry name" value="FMN-dependent nitroreductase-like"/>
    <property type="match status" value="1"/>
</dbReference>
<keyword evidence="1" id="KW-0812">Transmembrane</keyword>
<feature type="transmembrane region" description="Helical" evidence="1">
    <location>
        <begin position="24"/>
        <end position="44"/>
    </location>
</feature>
<keyword evidence="1" id="KW-1133">Transmembrane helix</keyword>
<sequence length="128" mass="14482">MCGDTRTKNAYPLYVTLQKGRETFISSLASAFLYMTLAVTTLGLGGQWVSTIASPYVQSLTKDLLGIPKELEIYDMLAVGYPDMEPKPRLMRAQEEIVHYNGYDKTKYRTDQDIKEYIASLNRAKRGS</sequence>
<dbReference type="InterPro" id="IPR000415">
    <property type="entry name" value="Nitroreductase-like"/>
</dbReference>
<protein>
    <submittedName>
        <fullName evidence="2">Uncharacterized protein</fullName>
    </submittedName>
</protein>
<gene>
    <name evidence="2" type="ORF">S03H2_12919</name>
</gene>
<reference evidence="2" key="1">
    <citation type="journal article" date="2014" name="Front. Microbiol.">
        <title>High frequency of phylogenetically diverse reductive dehalogenase-homologous genes in deep subseafloor sedimentary metagenomes.</title>
        <authorList>
            <person name="Kawai M."/>
            <person name="Futagami T."/>
            <person name="Toyoda A."/>
            <person name="Takaki Y."/>
            <person name="Nishi S."/>
            <person name="Hori S."/>
            <person name="Arai W."/>
            <person name="Tsubouchi T."/>
            <person name="Morono Y."/>
            <person name="Uchiyama I."/>
            <person name="Ito T."/>
            <person name="Fujiyama A."/>
            <person name="Inagaki F."/>
            <person name="Takami H."/>
        </authorList>
    </citation>
    <scope>NUCLEOTIDE SEQUENCE</scope>
    <source>
        <strain evidence="2">Expedition CK06-06</strain>
    </source>
</reference>
<dbReference type="EMBL" id="BARU01006566">
    <property type="protein sequence ID" value="GAH33777.1"/>
    <property type="molecule type" value="Genomic_DNA"/>
</dbReference>
<evidence type="ECO:0000256" key="1">
    <source>
        <dbReference type="SAM" id="Phobius"/>
    </source>
</evidence>
<accession>X1EMG6</accession>
<comment type="caution">
    <text evidence="2">The sequence shown here is derived from an EMBL/GenBank/DDBJ whole genome shotgun (WGS) entry which is preliminary data.</text>
</comment>
<evidence type="ECO:0000313" key="2">
    <source>
        <dbReference type="EMBL" id="GAH33777.1"/>
    </source>
</evidence>
<proteinExistence type="predicted"/>
<organism evidence="2">
    <name type="scientific">marine sediment metagenome</name>
    <dbReference type="NCBI Taxonomy" id="412755"/>
    <lineage>
        <taxon>unclassified sequences</taxon>
        <taxon>metagenomes</taxon>
        <taxon>ecological metagenomes</taxon>
    </lineage>
</organism>
<keyword evidence="1" id="KW-0472">Membrane</keyword>
<dbReference type="AlphaFoldDB" id="X1EMG6"/>
<dbReference type="Gene3D" id="3.40.109.10">
    <property type="entry name" value="NADH Oxidase"/>
    <property type="match status" value="1"/>
</dbReference>